<name>D7DTN3_METV3</name>
<dbReference type="InterPro" id="IPR023562">
    <property type="entry name" value="ClpP/TepA"/>
</dbReference>
<dbReference type="Pfam" id="PF00574">
    <property type="entry name" value="CLP_protease"/>
    <property type="match status" value="1"/>
</dbReference>
<dbReference type="STRING" id="456320.Mvol_0834"/>
<evidence type="ECO:0000256" key="3">
    <source>
        <dbReference type="ARBA" id="ARBA00022801"/>
    </source>
</evidence>
<dbReference type="GO" id="GO:0006515">
    <property type="term" value="P:protein quality control for misfolded or incompletely synthesized proteins"/>
    <property type="evidence" value="ECO:0007669"/>
    <property type="project" value="TreeGrafter"/>
</dbReference>
<dbReference type="AlphaFoldDB" id="D7DTN3"/>
<dbReference type="Gene3D" id="3.90.226.10">
    <property type="entry name" value="2-enoyl-CoA Hydratase, Chain A, domain 1"/>
    <property type="match status" value="1"/>
</dbReference>
<reference evidence="4 5" key="1">
    <citation type="submission" date="2010-05" db="EMBL/GenBank/DDBJ databases">
        <title>Complete sequence of Methanococcus voltae A3.</title>
        <authorList>
            <consortium name="US DOE Joint Genome Institute"/>
            <person name="Lucas S."/>
            <person name="Copeland A."/>
            <person name="Lapidus A."/>
            <person name="Cheng J.-F."/>
            <person name="Bruce D."/>
            <person name="Goodwin L."/>
            <person name="Pitluck S."/>
            <person name="Lowry S."/>
            <person name="Clum A."/>
            <person name="Land M."/>
            <person name="Hauser L."/>
            <person name="Kyrpides N."/>
            <person name="Mikhailova N."/>
            <person name="Whitman W.B."/>
            <person name="Woyke T."/>
        </authorList>
    </citation>
    <scope>NUCLEOTIDE SEQUENCE [LARGE SCALE GENOMIC DNA]</scope>
    <source>
        <strain evidence="5">ATCC BAA-1334 / A3</strain>
    </source>
</reference>
<dbReference type="GO" id="GO:0009368">
    <property type="term" value="C:endopeptidase Clp complex"/>
    <property type="evidence" value="ECO:0007669"/>
    <property type="project" value="TreeGrafter"/>
</dbReference>
<evidence type="ECO:0000256" key="2">
    <source>
        <dbReference type="ARBA" id="ARBA00022490"/>
    </source>
</evidence>
<dbReference type="PRINTS" id="PR00127">
    <property type="entry name" value="CLPPROTEASEP"/>
</dbReference>
<dbReference type="GO" id="GO:0051117">
    <property type="term" value="F:ATPase binding"/>
    <property type="evidence" value="ECO:0007669"/>
    <property type="project" value="TreeGrafter"/>
</dbReference>
<dbReference type="Proteomes" id="UP000007722">
    <property type="component" value="Chromosome"/>
</dbReference>
<keyword evidence="5" id="KW-1185">Reference proteome</keyword>
<organism evidence="4 5">
    <name type="scientific">Methanococcus voltae (strain ATCC BAA-1334 / A3)</name>
    <dbReference type="NCBI Taxonomy" id="456320"/>
    <lineage>
        <taxon>Archaea</taxon>
        <taxon>Methanobacteriati</taxon>
        <taxon>Methanobacteriota</taxon>
        <taxon>Methanomada group</taxon>
        <taxon>Methanococci</taxon>
        <taxon>Methanococcales</taxon>
        <taxon>Methanococcaceae</taxon>
        <taxon>Methanococcus</taxon>
    </lineage>
</organism>
<keyword evidence="2" id="KW-0963">Cytoplasm</keyword>
<dbReference type="SUPFAM" id="SSF52096">
    <property type="entry name" value="ClpP/crotonase"/>
    <property type="match status" value="1"/>
</dbReference>
<gene>
    <name evidence="4" type="ordered locus">Mvol_0834</name>
</gene>
<dbReference type="GO" id="GO:0004176">
    <property type="term" value="F:ATP-dependent peptidase activity"/>
    <property type="evidence" value="ECO:0007669"/>
    <property type="project" value="InterPro"/>
</dbReference>
<dbReference type="InterPro" id="IPR001907">
    <property type="entry name" value="ClpP"/>
</dbReference>
<dbReference type="GO" id="GO:0004252">
    <property type="term" value="F:serine-type endopeptidase activity"/>
    <property type="evidence" value="ECO:0007669"/>
    <property type="project" value="InterPro"/>
</dbReference>
<dbReference type="InParanoid" id="D7DTN3"/>
<sequence length="190" mass="21249">MRMNSVDNEDKEVVIRFMRPVDQNSITSLITAIDKEMSSGVYRFKLLISSPGGDVTAGLSAYNYLKGIPAYVTTHNFGSVDSIGIVIFCAGQERYASPQSRFLIHDVRSVFSSTSNLGEKDIEERLKSLKVDMENISKVISSNSNLEASQIQEFMLERTTLNPEEAVNMGLITEIRSELYSKRSKIISIH</sequence>
<dbReference type="OrthoDB" id="145393at2157"/>
<dbReference type="InterPro" id="IPR029045">
    <property type="entry name" value="ClpP/crotonase-like_dom_sf"/>
</dbReference>
<dbReference type="KEGG" id="mvo:Mvol_0834"/>
<evidence type="ECO:0000256" key="1">
    <source>
        <dbReference type="ARBA" id="ARBA00007039"/>
    </source>
</evidence>
<keyword evidence="3" id="KW-0378">Hydrolase</keyword>
<protein>
    <submittedName>
        <fullName evidence="4">Peptidase S14 ClpP</fullName>
    </submittedName>
</protein>
<dbReference type="PANTHER" id="PTHR10381:SF70">
    <property type="entry name" value="ATP-DEPENDENT CLP PROTEASE PROTEOLYTIC SUBUNIT"/>
    <property type="match status" value="1"/>
</dbReference>
<dbReference type="HOGENOM" id="CLU_119870_0_0_2"/>
<dbReference type="PANTHER" id="PTHR10381">
    <property type="entry name" value="ATP-DEPENDENT CLP PROTEASE PROTEOLYTIC SUBUNIT"/>
    <property type="match status" value="1"/>
</dbReference>
<dbReference type="EMBL" id="CP002057">
    <property type="protein sequence ID" value="ADI36493.1"/>
    <property type="molecule type" value="Genomic_DNA"/>
</dbReference>
<proteinExistence type="inferred from homology"/>
<evidence type="ECO:0000313" key="5">
    <source>
        <dbReference type="Proteomes" id="UP000007722"/>
    </source>
</evidence>
<evidence type="ECO:0000313" key="4">
    <source>
        <dbReference type="EMBL" id="ADI36493.1"/>
    </source>
</evidence>
<comment type="similarity">
    <text evidence="1">Belongs to the peptidase S14 family.</text>
</comment>
<dbReference type="eggNOG" id="arCOG01311">
    <property type="taxonomic scope" value="Archaea"/>
</dbReference>
<accession>D7DTN3</accession>